<dbReference type="EMBL" id="CM044705">
    <property type="protein sequence ID" value="KAI5663813.1"/>
    <property type="molecule type" value="Genomic_DNA"/>
</dbReference>
<name>A0ACC0AV59_CATRO</name>
<protein>
    <submittedName>
        <fullName evidence="1">Uncharacterized protein</fullName>
    </submittedName>
</protein>
<organism evidence="1 2">
    <name type="scientific">Catharanthus roseus</name>
    <name type="common">Madagascar periwinkle</name>
    <name type="synonym">Vinca rosea</name>
    <dbReference type="NCBI Taxonomy" id="4058"/>
    <lineage>
        <taxon>Eukaryota</taxon>
        <taxon>Viridiplantae</taxon>
        <taxon>Streptophyta</taxon>
        <taxon>Embryophyta</taxon>
        <taxon>Tracheophyta</taxon>
        <taxon>Spermatophyta</taxon>
        <taxon>Magnoliopsida</taxon>
        <taxon>eudicotyledons</taxon>
        <taxon>Gunneridae</taxon>
        <taxon>Pentapetalae</taxon>
        <taxon>asterids</taxon>
        <taxon>lamiids</taxon>
        <taxon>Gentianales</taxon>
        <taxon>Apocynaceae</taxon>
        <taxon>Rauvolfioideae</taxon>
        <taxon>Vinceae</taxon>
        <taxon>Catharanthinae</taxon>
        <taxon>Catharanthus</taxon>
    </lineage>
</organism>
<sequence length="106" mass="11968">MGRLVAKQLNVLFPPINKGISIVERSFRRYSSLRQVKSSPESLPKSSPTKIFLNKAPTALQSNNYPQSLFDLRRRFQALKSTLCRGEELIYDFAAYSDSGALQTRG</sequence>
<proteinExistence type="predicted"/>
<keyword evidence="2" id="KW-1185">Reference proteome</keyword>
<reference evidence="2" key="1">
    <citation type="journal article" date="2023" name="Nat. Plants">
        <title>Single-cell RNA sequencing provides a high-resolution roadmap for understanding the multicellular compartmentation of specialized metabolism.</title>
        <authorList>
            <person name="Sun S."/>
            <person name="Shen X."/>
            <person name="Li Y."/>
            <person name="Li Y."/>
            <person name="Wang S."/>
            <person name="Li R."/>
            <person name="Zhang H."/>
            <person name="Shen G."/>
            <person name="Guo B."/>
            <person name="Wei J."/>
            <person name="Xu J."/>
            <person name="St-Pierre B."/>
            <person name="Chen S."/>
            <person name="Sun C."/>
        </authorList>
    </citation>
    <scope>NUCLEOTIDE SEQUENCE [LARGE SCALE GENOMIC DNA]</scope>
</reference>
<dbReference type="Proteomes" id="UP001060085">
    <property type="component" value="Linkage Group LG05"/>
</dbReference>
<evidence type="ECO:0000313" key="2">
    <source>
        <dbReference type="Proteomes" id="UP001060085"/>
    </source>
</evidence>
<comment type="caution">
    <text evidence="1">The sequence shown here is derived from an EMBL/GenBank/DDBJ whole genome shotgun (WGS) entry which is preliminary data.</text>
</comment>
<accession>A0ACC0AV59</accession>
<gene>
    <name evidence="1" type="ORF">M9H77_23136</name>
</gene>
<evidence type="ECO:0000313" key="1">
    <source>
        <dbReference type="EMBL" id="KAI5663813.1"/>
    </source>
</evidence>